<dbReference type="Proteomes" id="UP000322234">
    <property type="component" value="Unassembled WGS sequence"/>
</dbReference>
<proteinExistence type="predicted"/>
<name>A0A6B0RGB3_9CETA</name>
<organism evidence="1 2">
    <name type="scientific">Bos mutus</name>
    <name type="common">wild yak</name>
    <dbReference type="NCBI Taxonomy" id="72004"/>
    <lineage>
        <taxon>Eukaryota</taxon>
        <taxon>Metazoa</taxon>
        <taxon>Chordata</taxon>
        <taxon>Craniata</taxon>
        <taxon>Vertebrata</taxon>
        <taxon>Euteleostomi</taxon>
        <taxon>Mammalia</taxon>
        <taxon>Eutheria</taxon>
        <taxon>Laurasiatheria</taxon>
        <taxon>Artiodactyla</taxon>
        <taxon>Ruminantia</taxon>
        <taxon>Pecora</taxon>
        <taxon>Bovidae</taxon>
        <taxon>Bovinae</taxon>
        <taxon>Bos</taxon>
    </lineage>
</organism>
<sequence length="72" mass="8198">MRQQSAASVWLSHHGFVQLLQHLKCESYMARACVSLEKPGPIAKGYQRKRLVLKLSRRTTCKPSFNRTPTLG</sequence>
<evidence type="ECO:0000313" key="2">
    <source>
        <dbReference type="Proteomes" id="UP000322234"/>
    </source>
</evidence>
<reference evidence="1" key="1">
    <citation type="submission" date="2019-10" db="EMBL/GenBank/DDBJ databases">
        <title>The sequence and de novo assembly of the wild yak genome.</title>
        <authorList>
            <person name="Liu Y."/>
        </authorList>
    </citation>
    <scope>NUCLEOTIDE SEQUENCE [LARGE SCALE GENOMIC DNA]</scope>
    <source>
        <strain evidence="1">WY2019</strain>
    </source>
</reference>
<evidence type="ECO:0000313" key="1">
    <source>
        <dbReference type="EMBL" id="MXQ89060.1"/>
    </source>
</evidence>
<dbReference type="AlphaFoldDB" id="A0A6B0RGB3"/>
<keyword evidence="2" id="KW-1185">Reference proteome</keyword>
<accession>A0A6B0RGB3</accession>
<protein>
    <submittedName>
        <fullName evidence="1">Uncharacterized protein</fullName>
    </submittedName>
</protein>
<dbReference type="EMBL" id="VBQZ03000051">
    <property type="protein sequence ID" value="MXQ89060.1"/>
    <property type="molecule type" value="Genomic_DNA"/>
</dbReference>
<comment type="caution">
    <text evidence="1">The sequence shown here is derived from an EMBL/GenBank/DDBJ whole genome shotgun (WGS) entry which is preliminary data.</text>
</comment>
<gene>
    <name evidence="1" type="ORF">E5288_WYG019951</name>
</gene>